<dbReference type="RefSeq" id="WP_181495994.1">
    <property type="nucleotide sequence ID" value="NZ_CP032152.1"/>
</dbReference>
<dbReference type="GO" id="GO:0046872">
    <property type="term" value="F:metal ion binding"/>
    <property type="evidence" value="ECO:0007669"/>
    <property type="project" value="UniProtKB-KW"/>
</dbReference>
<evidence type="ECO:0000313" key="18">
    <source>
        <dbReference type="Proteomes" id="UP000261812"/>
    </source>
</evidence>
<dbReference type="InterPro" id="IPR004619">
    <property type="entry name" value="Type_III_PanK"/>
</dbReference>
<dbReference type="CDD" id="cd24015">
    <property type="entry name" value="ASKHA_NBD_PanK-III"/>
    <property type="match status" value="1"/>
</dbReference>
<dbReference type="NCBIfam" id="NF009871">
    <property type="entry name" value="PRK13331.1"/>
    <property type="match status" value="1"/>
</dbReference>
<dbReference type="PANTHER" id="PTHR34265">
    <property type="entry name" value="TYPE III PANTOTHENATE KINASE"/>
    <property type="match status" value="1"/>
</dbReference>
<keyword evidence="10 16" id="KW-0418">Kinase</keyword>
<comment type="function">
    <text evidence="16">Catalyzes the phosphorylation of pantothenate (Pan), the first step in CoA biosynthesis.</text>
</comment>
<dbReference type="Proteomes" id="UP000261812">
    <property type="component" value="Chromosome"/>
</dbReference>
<evidence type="ECO:0000256" key="5">
    <source>
        <dbReference type="ARBA" id="ARBA00011738"/>
    </source>
</evidence>
<feature type="binding site" evidence="16">
    <location>
        <position position="113"/>
    </location>
    <ligand>
        <name>ATP</name>
        <dbReference type="ChEBI" id="CHEBI:30616"/>
    </ligand>
</feature>
<dbReference type="GO" id="GO:0005524">
    <property type="term" value="F:ATP binding"/>
    <property type="evidence" value="ECO:0007669"/>
    <property type="project" value="UniProtKB-UniRule"/>
</dbReference>
<evidence type="ECO:0000256" key="4">
    <source>
        <dbReference type="ARBA" id="ARBA00005225"/>
    </source>
</evidence>
<dbReference type="PANTHER" id="PTHR34265:SF1">
    <property type="entry name" value="TYPE III PANTOTHENATE KINASE"/>
    <property type="match status" value="1"/>
</dbReference>
<reference evidence="18" key="1">
    <citation type="submission" date="2018-09" db="EMBL/GenBank/DDBJ databases">
        <title>Complete genome sequence of thermophilic cyanobacteria strain Thermosynechococcus elongatus PKUAC-SCTE542.</title>
        <authorList>
            <person name="Liang Y."/>
            <person name="Tang J."/>
            <person name="Daroch M."/>
        </authorList>
    </citation>
    <scope>NUCLEOTIDE SEQUENCE [LARGE SCALE GENOMIC DNA]</scope>
    <source>
        <strain evidence="18">E542</strain>
    </source>
</reference>
<comment type="subcellular location">
    <subcellularLocation>
        <location evidence="3 16">Cytoplasm</location>
    </subcellularLocation>
</comment>
<proteinExistence type="inferred from homology"/>
<keyword evidence="12 16" id="KW-0630">Potassium</keyword>
<evidence type="ECO:0000256" key="11">
    <source>
        <dbReference type="ARBA" id="ARBA00022840"/>
    </source>
</evidence>
<evidence type="ECO:0000256" key="3">
    <source>
        <dbReference type="ARBA" id="ARBA00004496"/>
    </source>
</evidence>
<keyword evidence="13 16" id="KW-0173">Coenzyme A biosynthesis</keyword>
<dbReference type="EC" id="2.7.1.33" evidence="6 16"/>
<evidence type="ECO:0000256" key="9">
    <source>
        <dbReference type="ARBA" id="ARBA00022741"/>
    </source>
</evidence>
<dbReference type="EMBL" id="CP032152">
    <property type="protein sequence ID" value="QLL29746.1"/>
    <property type="molecule type" value="Genomic_DNA"/>
</dbReference>
<feature type="binding site" evidence="16">
    <location>
        <begin position="88"/>
        <end position="91"/>
    </location>
    <ligand>
        <name>substrate</name>
    </ligand>
</feature>
<comment type="subunit">
    <text evidence="5 16">Homodimer.</text>
</comment>
<dbReference type="InterPro" id="IPR043129">
    <property type="entry name" value="ATPase_NBD"/>
</dbReference>
<dbReference type="GO" id="GO:0005737">
    <property type="term" value="C:cytoplasm"/>
    <property type="evidence" value="ECO:0007669"/>
    <property type="project" value="UniProtKB-SubCell"/>
</dbReference>
<evidence type="ECO:0000256" key="8">
    <source>
        <dbReference type="ARBA" id="ARBA00022679"/>
    </source>
</evidence>
<keyword evidence="8 16" id="KW-0808">Transferase</keyword>
<dbReference type="AlphaFoldDB" id="A0A7D6ERT5"/>
<feature type="binding site" evidence="16">
    <location>
        <position position="166"/>
    </location>
    <ligand>
        <name>substrate</name>
    </ligand>
</feature>
<evidence type="ECO:0000256" key="6">
    <source>
        <dbReference type="ARBA" id="ARBA00012102"/>
    </source>
</evidence>
<organism evidence="17 18">
    <name type="scientific">Thermosynechococcus sichuanensis E542</name>
    <dbReference type="NCBI Taxonomy" id="2016101"/>
    <lineage>
        <taxon>Bacteria</taxon>
        <taxon>Bacillati</taxon>
        <taxon>Cyanobacteriota</taxon>
        <taxon>Cyanophyceae</taxon>
        <taxon>Acaryochloridales</taxon>
        <taxon>Thermosynechococcaceae</taxon>
        <taxon>Thermosynechococcus</taxon>
        <taxon>Thermosynechococcus sichuanensis</taxon>
    </lineage>
</organism>
<dbReference type="Pfam" id="PF03309">
    <property type="entry name" value="Pan_kinase"/>
    <property type="match status" value="1"/>
</dbReference>
<dbReference type="GO" id="GO:0004594">
    <property type="term" value="F:pantothenate kinase activity"/>
    <property type="evidence" value="ECO:0007669"/>
    <property type="project" value="UniProtKB-UniRule"/>
</dbReference>
<sequence>MIIPQSNQWFALMIGNSRQHWALFTGEHLSHTWHLTPEELAVNPAQDYPHLPCWGASVGSVPLHQVYPTAIALTLKDIPIPQMYPTLGIDRALALWGALQVYGAPVCVVDGGTALTFTLANDRGEFAGGVILPGLGLMARALADSTAALPYVTLPPDPPPRWGTTTTTAIESGLYYGTAAMLHSYLGAFFQEFPQGTVIVTGGDRPFLSELLRTFLDPDRWREDDHLVFWGIRALRKPTAKIEMHPMNRIDEFR</sequence>
<dbReference type="KEGG" id="tsq:D3A95_02255"/>
<evidence type="ECO:0000256" key="1">
    <source>
        <dbReference type="ARBA" id="ARBA00001206"/>
    </source>
</evidence>
<keyword evidence="9 16" id="KW-0547">Nucleotide-binding</keyword>
<comment type="cofactor">
    <cofactor evidence="16">
        <name>NH4(+)</name>
        <dbReference type="ChEBI" id="CHEBI:28938"/>
    </cofactor>
    <cofactor evidence="16">
        <name>K(+)</name>
        <dbReference type="ChEBI" id="CHEBI:29103"/>
    </cofactor>
    <text evidence="16">A monovalent cation. Ammonium or potassium.</text>
</comment>
<evidence type="ECO:0000256" key="7">
    <source>
        <dbReference type="ARBA" id="ARBA00022490"/>
    </source>
</evidence>
<keyword evidence="11 16" id="KW-0067">ATP-binding</keyword>
<evidence type="ECO:0000256" key="10">
    <source>
        <dbReference type="ARBA" id="ARBA00022777"/>
    </source>
</evidence>
<comment type="similarity">
    <text evidence="14 16">Belongs to the type III pantothenate kinase family.</text>
</comment>
<comment type="cofactor">
    <cofactor evidence="2">
        <name>K(+)</name>
        <dbReference type="ChEBI" id="CHEBI:29103"/>
    </cofactor>
</comment>
<keyword evidence="18" id="KW-1185">Reference proteome</keyword>
<comment type="catalytic activity">
    <reaction evidence="1 16">
        <text>(R)-pantothenate + ATP = (R)-4'-phosphopantothenate + ADP + H(+)</text>
        <dbReference type="Rhea" id="RHEA:16373"/>
        <dbReference type="ChEBI" id="CHEBI:10986"/>
        <dbReference type="ChEBI" id="CHEBI:15378"/>
        <dbReference type="ChEBI" id="CHEBI:29032"/>
        <dbReference type="ChEBI" id="CHEBI:30616"/>
        <dbReference type="ChEBI" id="CHEBI:456216"/>
        <dbReference type="EC" id="2.7.1.33"/>
    </reaction>
</comment>
<evidence type="ECO:0000256" key="14">
    <source>
        <dbReference type="ARBA" id="ARBA00038036"/>
    </source>
</evidence>
<evidence type="ECO:0000256" key="15">
    <source>
        <dbReference type="ARBA" id="ARBA00040883"/>
    </source>
</evidence>
<dbReference type="NCBIfam" id="TIGR00671">
    <property type="entry name" value="baf"/>
    <property type="match status" value="1"/>
</dbReference>
<evidence type="ECO:0000256" key="2">
    <source>
        <dbReference type="ARBA" id="ARBA00001958"/>
    </source>
</evidence>
<comment type="pathway">
    <text evidence="4 16">Cofactor biosynthesis; coenzyme A biosynthesis; CoA from (R)-pantothenate: step 1/5.</text>
</comment>
<protein>
    <recommendedName>
        <fullName evidence="15 16">Type III pantothenate kinase</fullName>
        <ecNumber evidence="6 16">2.7.1.33</ecNumber>
    </recommendedName>
    <alternativeName>
        <fullName evidence="16">PanK-III</fullName>
    </alternativeName>
    <alternativeName>
        <fullName evidence="16">Pantothenic acid kinase</fullName>
    </alternativeName>
</protein>
<evidence type="ECO:0000256" key="12">
    <source>
        <dbReference type="ARBA" id="ARBA00022958"/>
    </source>
</evidence>
<evidence type="ECO:0000256" key="16">
    <source>
        <dbReference type="HAMAP-Rule" id="MF_01274"/>
    </source>
</evidence>
<dbReference type="SUPFAM" id="SSF53067">
    <property type="entry name" value="Actin-like ATPase domain"/>
    <property type="match status" value="2"/>
</dbReference>
<accession>A0A7D6ERT5</accession>
<feature type="binding site" evidence="16">
    <location>
        <position position="110"/>
    </location>
    <ligand>
        <name>K(+)</name>
        <dbReference type="ChEBI" id="CHEBI:29103"/>
    </ligand>
</feature>
<feature type="binding site" evidence="16">
    <location>
        <position position="84"/>
    </location>
    <ligand>
        <name>substrate</name>
    </ligand>
</feature>
<dbReference type="Gene3D" id="3.30.420.40">
    <property type="match status" value="1"/>
</dbReference>
<name>A0A7D6ERT5_9CYAN</name>
<dbReference type="GO" id="GO:0015937">
    <property type="term" value="P:coenzyme A biosynthetic process"/>
    <property type="evidence" value="ECO:0007669"/>
    <property type="project" value="UniProtKB-UniRule"/>
</dbReference>
<keyword evidence="16" id="KW-0479">Metal-binding</keyword>
<evidence type="ECO:0000313" key="17">
    <source>
        <dbReference type="EMBL" id="QLL29746.1"/>
    </source>
</evidence>
<feature type="binding site" evidence="16">
    <location>
        <begin position="13"/>
        <end position="20"/>
    </location>
    <ligand>
        <name>ATP</name>
        <dbReference type="ChEBI" id="CHEBI:30616"/>
    </ligand>
</feature>
<dbReference type="HAMAP" id="MF_01274">
    <property type="entry name" value="Pantothen_kinase_3"/>
    <property type="match status" value="1"/>
</dbReference>
<dbReference type="UniPathway" id="UPA00241">
    <property type="reaction ID" value="UER00352"/>
</dbReference>
<keyword evidence="7 16" id="KW-0963">Cytoplasm</keyword>
<evidence type="ECO:0000256" key="13">
    <source>
        <dbReference type="ARBA" id="ARBA00022993"/>
    </source>
</evidence>
<feature type="active site" description="Proton acceptor" evidence="16">
    <location>
        <position position="90"/>
    </location>
</feature>
<gene>
    <name evidence="16" type="primary">coaX</name>
    <name evidence="17" type="ORF">D3A95_02255</name>
</gene>